<reference evidence="1" key="1">
    <citation type="submission" date="2020-08" db="EMBL/GenBank/DDBJ databases">
        <title>Multicomponent nature underlies the extraordinary mechanical properties of spider dragline silk.</title>
        <authorList>
            <person name="Kono N."/>
            <person name="Nakamura H."/>
            <person name="Mori M."/>
            <person name="Yoshida Y."/>
            <person name="Ohtoshi R."/>
            <person name="Malay A.D."/>
            <person name="Moran D.A.P."/>
            <person name="Tomita M."/>
            <person name="Numata K."/>
            <person name="Arakawa K."/>
        </authorList>
    </citation>
    <scope>NUCLEOTIDE SEQUENCE</scope>
</reference>
<organism evidence="1 2">
    <name type="scientific">Trichonephila inaurata madagascariensis</name>
    <dbReference type="NCBI Taxonomy" id="2747483"/>
    <lineage>
        <taxon>Eukaryota</taxon>
        <taxon>Metazoa</taxon>
        <taxon>Ecdysozoa</taxon>
        <taxon>Arthropoda</taxon>
        <taxon>Chelicerata</taxon>
        <taxon>Arachnida</taxon>
        <taxon>Araneae</taxon>
        <taxon>Araneomorphae</taxon>
        <taxon>Entelegynae</taxon>
        <taxon>Araneoidea</taxon>
        <taxon>Nephilidae</taxon>
        <taxon>Trichonephila</taxon>
        <taxon>Trichonephila inaurata</taxon>
    </lineage>
</organism>
<dbReference type="AlphaFoldDB" id="A0A8X6WRD8"/>
<dbReference type="GO" id="GO:0003964">
    <property type="term" value="F:RNA-directed DNA polymerase activity"/>
    <property type="evidence" value="ECO:0007669"/>
    <property type="project" value="UniProtKB-KW"/>
</dbReference>
<proteinExistence type="predicted"/>
<protein>
    <submittedName>
        <fullName evidence="1">Reverse transcriptase domain-containing protein</fullName>
    </submittedName>
</protein>
<dbReference type="EMBL" id="BMAV01001630">
    <property type="protein sequence ID" value="GFY40042.1"/>
    <property type="molecule type" value="Genomic_DNA"/>
</dbReference>
<keyword evidence="1" id="KW-0695">RNA-directed DNA polymerase</keyword>
<dbReference type="Proteomes" id="UP000886998">
    <property type="component" value="Unassembled WGS sequence"/>
</dbReference>
<evidence type="ECO:0000313" key="1">
    <source>
        <dbReference type="EMBL" id="GFY40042.1"/>
    </source>
</evidence>
<dbReference type="OrthoDB" id="6436235at2759"/>
<keyword evidence="2" id="KW-1185">Reference proteome</keyword>
<name>A0A8X6WRD8_9ARAC</name>
<gene>
    <name evidence="1" type="primary">AVEN_191268_1</name>
    <name evidence="1" type="ORF">TNIN_425861</name>
</gene>
<evidence type="ECO:0000313" key="2">
    <source>
        <dbReference type="Proteomes" id="UP000886998"/>
    </source>
</evidence>
<comment type="caution">
    <text evidence="1">The sequence shown here is derived from an EMBL/GenBank/DDBJ whole genome shotgun (WGS) entry which is preliminary data.</text>
</comment>
<sequence length="352" mass="41023">MFYSQCSKAENAILDSLNNCIQPDSLELCVQDVQELITSAAENSIPFKKSGYHKVPWWSVELFCMRKQLNAARRLYQRTKNSVVREVYREIYFQIRIKYKFKLHESKMNSWKSFLADITAQNVWKKVNTYGVKTNFTKRLEISGIEVSSGNFTSLFEDTVDAVLRKSFPCDPNSHDYSQYRVLRSEAELVYESDDDVPFSRTEIDWLYKLEFNPLKTKVMKIFKKSTVDQRINLKLGGVIIEEVHKIKYLGIIVKVQWKEHISYDSSKSEKILLGLLRISNNTFGVKTDVLQLIYKQGILHLISYASRAWGHSLNKKISSRLIRTRRRFLLHVIKGYKTISYEAAGRGSRVV</sequence>
<keyword evidence="1" id="KW-0808">Transferase</keyword>
<accession>A0A8X6WRD8</accession>
<keyword evidence="1" id="KW-0548">Nucleotidyltransferase</keyword>